<feature type="transmembrane region" description="Helical" evidence="1">
    <location>
        <begin position="55"/>
        <end position="74"/>
    </location>
</feature>
<keyword evidence="1" id="KW-0812">Transmembrane</keyword>
<dbReference type="EMBL" id="MEIA01000097">
    <property type="protein sequence ID" value="OJF14478.1"/>
    <property type="molecule type" value="Genomic_DNA"/>
</dbReference>
<accession>A0A1K0GPZ6</accession>
<feature type="transmembrane region" description="Helical" evidence="1">
    <location>
        <begin position="118"/>
        <end position="140"/>
    </location>
</feature>
<evidence type="ECO:0000256" key="1">
    <source>
        <dbReference type="SAM" id="Phobius"/>
    </source>
</evidence>
<gene>
    <name evidence="2" type="ORF">BG844_09570</name>
</gene>
<name>A0A1K0GPZ6_9ACTN</name>
<sequence length="155" mass="16520">MAKGTKAAIRAVQQKGIKGLAWVSFGIAVVGGTLCPEMFIGRFIQGFLHLWPWEWIPPVLLAGMVVAVFVDVFIDLVPNQWAIWSALTTPTLAASVEAKLGDTVSGWCRSLLDLIDGWLAEWITDSGTGLAIGCIAAALIMARRVVKKSKAGGVA</sequence>
<protein>
    <submittedName>
        <fullName evidence="2">Uncharacterized protein</fullName>
    </submittedName>
</protein>
<proteinExistence type="predicted"/>
<dbReference type="AlphaFoldDB" id="A0A1K0GPZ6"/>
<feature type="transmembrane region" description="Helical" evidence="1">
    <location>
        <begin position="20"/>
        <end position="43"/>
    </location>
</feature>
<keyword evidence="1" id="KW-1133">Transmembrane helix</keyword>
<organism evidence="2 3">
    <name type="scientific">Couchioplanes caeruleus subsp. caeruleus</name>
    <dbReference type="NCBI Taxonomy" id="56427"/>
    <lineage>
        <taxon>Bacteria</taxon>
        <taxon>Bacillati</taxon>
        <taxon>Actinomycetota</taxon>
        <taxon>Actinomycetes</taxon>
        <taxon>Micromonosporales</taxon>
        <taxon>Micromonosporaceae</taxon>
        <taxon>Couchioplanes</taxon>
    </lineage>
</organism>
<dbReference type="Proteomes" id="UP000182486">
    <property type="component" value="Unassembled WGS sequence"/>
</dbReference>
<reference evidence="2 3" key="1">
    <citation type="submission" date="2016-09" db="EMBL/GenBank/DDBJ databases">
        <title>Couchioplanes caeruleus draft genome sequence.</title>
        <authorList>
            <person name="Sheehan J."/>
            <person name="Caffrey P."/>
        </authorList>
    </citation>
    <scope>NUCLEOTIDE SEQUENCE [LARGE SCALE GENOMIC DNA]</scope>
    <source>
        <strain evidence="2 3">DSM 43634</strain>
    </source>
</reference>
<keyword evidence="3" id="KW-1185">Reference proteome</keyword>
<comment type="caution">
    <text evidence="2">The sequence shown here is derived from an EMBL/GenBank/DDBJ whole genome shotgun (WGS) entry which is preliminary data.</text>
</comment>
<feature type="transmembrane region" description="Helical" evidence="1">
    <location>
        <begin position="81"/>
        <end position="98"/>
    </location>
</feature>
<keyword evidence="1" id="KW-0472">Membrane</keyword>
<evidence type="ECO:0000313" key="2">
    <source>
        <dbReference type="EMBL" id="OJF14478.1"/>
    </source>
</evidence>
<dbReference type="RefSeq" id="WP_071804681.1">
    <property type="nucleotide sequence ID" value="NZ_MEIA01000097.1"/>
</dbReference>
<evidence type="ECO:0000313" key="3">
    <source>
        <dbReference type="Proteomes" id="UP000182486"/>
    </source>
</evidence>